<organism evidence="2 3">
    <name type="scientific">Pleuronectes platessa</name>
    <name type="common">European plaice</name>
    <dbReference type="NCBI Taxonomy" id="8262"/>
    <lineage>
        <taxon>Eukaryota</taxon>
        <taxon>Metazoa</taxon>
        <taxon>Chordata</taxon>
        <taxon>Craniata</taxon>
        <taxon>Vertebrata</taxon>
        <taxon>Euteleostomi</taxon>
        <taxon>Actinopterygii</taxon>
        <taxon>Neopterygii</taxon>
        <taxon>Teleostei</taxon>
        <taxon>Neoteleostei</taxon>
        <taxon>Acanthomorphata</taxon>
        <taxon>Carangaria</taxon>
        <taxon>Pleuronectiformes</taxon>
        <taxon>Pleuronectoidei</taxon>
        <taxon>Pleuronectidae</taxon>
        <taxon>Pleuronectes</taxon>
    </lineage>
</organism>
<proteinExistence type="predicted"/>
<gene>
    <name evidence="2" type="ORF">PLEPLA_LOCUS33914</name>
</gene>
<feature type="chain" id="PRO_5040361863" description="Secreted protein" evidence="1">
    <location>
        <begin position="17"/>
        <end position="103"/>
    </location>
</feature>
<name>A0A9N7VBE4_PLEPL</name>
<reference evidence="2" key="1">
    <citation type="submission" date="2020-03" db="EMBL/GenBank/DDBJ databases">
        <authorList>
            <person name="Weist P."/>
        </authorList>
    </citation>
    <scope>NUCLEOTIDE SEQUENCE</scope>
</reference>
<evidence type="ECO:0000313" key="2">
    <source>
        <dbReference type="EMBL" id="CAB1446176.1"/>
    </source>
</evidence>
<evidence type="ECO:0008006" key="4">
    <source>
        <dbReference type="Google" id="ProtNLM"/>
    </source>
</evidence>
<keyword evidence="1" id="KW-0732">Signal</keyword>
<dbReference type="Proteomes" id="UP001153269">
    <property type="component" value="Unassembled WGS sequence"/>
</dbReference>
<accession>A0A9N7VBE4</accession>
<protein>
    <recommendedName>
        <fullName evidence="4">Secreted protein</fullName>
    </recommendedName>
</protein>
<keyword evidence="3" id="KW-1185">Reference proteome</keyword>
<comment type="caution">
    <text evidence="2">The sequence shown here is derived from an EMBL/GenBank/DDBJ whole genome shotgun (WGS) entry which is preliminary data.</text>
</comment>
<dbReference type="EMBL" id="CADEAL010003907">
    <property type="protein sequence ID" value="CAB1446176.1"/>
    <property type="molecule type" value="Genomic_DNA"/>
</dbReference>
<dbReference type="AlphaFoldDB" id="A0A9N7VBE4"/>
<sequence>MRVLLILHAAVTISHSWPMISRGSKSKLYAAALIGWRGGRLFSRKVSCCSLNATHTSITSLIRNGKSLHCSVLIACFFISPSGASRASRTVCPLLSVIFPFPQ</sequence>
<evidence type="ECO:0000256" key="1">
    <source>
        <dbReference type="SAM" id="SignalP"/>
    </source>
</evidence>
<evidence type="ECO:0000313" key="3">
    <source>
        <dbReference type="Proteomes" id="UP001153269"/>
    </source>
</evidence>
<feature type="signal peptide" evidence="1">
    <location>
        <begin position="1"/>
        <end position="16"/>
    </location>
</feature>